<organism evidence="2 3">
    <name type="scientific">Tritrichomonas musculus</name>
    <dbReference type="NCBI Taxonomy" id="1915356"/>
    <lineage>
        <taxon>Eukaryota</taxon>
        <taxon>Metamonada</taxon>
        <taxon>Parabasalia</taxon>
        <taxon>Tritrichomonadida</taxon>
        <taxon>Tritrichomonadidae</taxon>
        <taxon>Tritrichomonas</taxon>
    </lineage>
</organism>
<reference evidence="2 3" key="1">
    <citation type="submission" date="2024-04" db="EMBL/GenBank/DDBJ databases">
        <title>Tritrichomonas musculus Genome.</title>
        <authorList>
            <person name="Alves-Ferreira E."/>
            <person name="Grigg M."/>
            <person name="Lorenzi H."/>
            <person name="Galac M."/>
        </authorList>
    </citation>
    <scope>NUCLEOTIDE SEQUENCE [LARGE SCALE GENOMIC DNA]</scope>
    <source>
        <strain evidence="2 3">EAF2021</strain>
    </source>
</reference>
<comment type="caution">
    <text evidence="2">The sequence shown here is derived from an EMBL/GenBank/DDBJ whole genome shotgun (WGS) entry which is preliminary data.</text>
</comment>
<protein>
    <submittedName>
        <fullName evidence="2">Uncharacterized protein</fullName>
    </submittedName>
</protein>
<dbReference type="Proteomes" id="UP001470230">
    <property type="component" value="Unassembled WGS sequence"/>
</dbReference>
<accession>A0ABR2KYQ8</accession>
<feature type="region of interest" description="Disordered" evidence="1">
    <location>
        <begin position="194"/>
        <end position="216"/>
    </location>
</feature>
<dbReference type="EMBL" id="JAPFFF010000002">
    <property type="protein sequence ID" value="KAK8896224.1"/>
    <property type="molecule type" value="Genomic_DNA"/>
</dbReference>
<proteinExistence type="predicted"/>
<evidence type="ECO:0000313" key="3">
    <source>
        <dbReference type="Proteomes" id="UP001470230"/>
    </source>
</evidence>
<keyword evidence="3" id="KW-1185">Reference proteome</keyword>
<evidence type="ECO:0000256" key="1">
    <source>
        <dbReference type="SAM" id="MobiDB-lite"/>
    </source>
</evidence>
<feature type="compositionally biased region" description="Basic and acidic residues" evidence="1">
    <location>
        <begin position="204"/>
        <end position="216"/>
    </location>
</feature>
<name>A0ABR2KYQ8_9EUKA</name>
<evidence type="ECO:0000313" key="2">
    <source>
        <dbReference type="EMBL" id="KAK8896224.1"/>
    </source>
</evidence>
<sequence>METRYKFRPIERRDDTTEIKTKCYIDSIPQKETESTYNTLYNDSYIRYPLGTRRAFGPPKTGIFLGGGNLAPTHEEMTNSNYGHFFNRKLDKTAIPEIAKPIPESDFMPHDNAGPMDTAAHLAMEEAVNNRPAYDNSLAKERAADGHKAHFFFGDDDNSYETDYSKNFKKVYGERANIVNNSLQKSHIEFDKNAGLGPHTKQMTKKDSFPSTIDPEKPEVLHKHFDIGYDKLDYSTTMDAGLKAGQKGGPRPESFKAPPCAVLSDHGDQAGKWETTNRSDFQNHKIVPNIIDQNDLRKTHWDTGHDQNKWERNKFAVATEVPKQETINLQESNIVFRGNGQMTFNTTSGDLLGNFDRKQKARYDDFVNARKDNLYLGGDSTNYLTTSQAANRMAGKGRPASMCTNLHLLKGTGFAQGGSWSQFAESPTDPDEKEKIGYYRPSKIDGTYFKQSHFDLDATNSNKGRYKTTYFEEICKPKIF</sequence>
<gene>
    <name evidence="2" type="ORF">M9Y10_014119</name>
</gene>